<protein>
    <submittedName>
        <fullName evidence="1">Uncharacterized protein</fullName>
    </submittedName>
</protein>
<proteinExistence type="predicted"/>
<gene>
    <name evidence="1" type="ORF">METZ01_LOCUS39585</name>
</gene>
<sequence length="105" mass="11736">VVAASVRTLAPRRHPSARWRRAGRGENILDVLVVAGVDDRQREIDMTEVTRALIQFLTTCLAAQARLDDAQVHVHQPQRDWKSVVVVGVGSDNLSPVRKFADITW</sequence>
<dbReference type="EMBL" id="UINC01001696">
    <property type="protein sequence ID" value="SUZ86731.1"/>
    <property type="molecule type" value="Genomic_DNA"/>
</dbReference>
<organism evidence="1">
    <name type="scientific">marine metagenome</name>
    <dbReference type="NCBI Taxonomy" id="408172"/>
    <lineage>
        <taxon>unclassified sequences</taxon>
        <taxon>metagenomes</taxon>
        <taxon>ecological metagenomes</taxon>
    </lineage>
</organism>
<feature type="non-terminal residue" evidence="1">
    <location>
        <position position="1"/>
    </location>
</feature>
<reference evidence="1" key="1">
    <citation type="submission" date="2018-05" db="EMBL/GenBank/DDBJ databases">
        <authorList>
            <person name="Lanie J.A."/>
            <person name="Ng W.-L."/>
            <person name="Kazmierczak K.M."/>
            <person name="Andrzejewski T.M."/>
            <person name="Davidsen T.M."/>
            <person name="Wayne K.J."/>
            <person name="Tettelin H."/>
            <person name="Glass J.I."/>
            <person name="Rusch D."/>
            <person name="Podicherti R."/>
            <person name="Tsui H.-C.T."/>
            <person name="Winkler M.E."/>
        </authorList>
    </citation>
    <scope>NUCLEOTIDE SEQUENCE</scope>
</reference>
<dbReference type="AlphaFoldDB" id="A0A381R4N3"/>
<accession>A0A381R4N3</accession>
<name>A0A381R4N3_9ZZZZ</name>
<evidence type="ECO:0000313" key="1">
    <source>
        <dbReference type="EMBL" id="SUZ86731.1"/>
    </source>
</evidence>